<dbReference type="Pfam" id="PF01926">
    <property type="entry name" value="MMR_HSR1"/>
    <property type="match status" value="1"/>
</dbReference>
<dbReference type="CDD" id="cd01876">
    <property type="entry name" value="YihA_EngB"/>
    <property type="match status" value="1"/>
</dbReference>
<dbReference type="STRING" id="1255043.TVNIR_3744"/>
<evidence type="ECO:0000256" key="8">
    <source>
        <dbReference type="ARBA" id="ARBA00023210"/>
    </source>
</evidence>
<dbReference type="EMBL" id="CP003989">
    <property type="protein sequence ID" value="AGA35372.1"/>
    <property type="molecule type" value="Genomic_DNA"/>
</dbReference>
<dbReference type="RefSeq" id="WP_015260464.1">
    <property type="nucleotide sequence ID" value="NC_019902.2"/>
</dbReference>
<keyword evidence="13" id="KW-1185">Reference proteome</keyword>
<evidence type="ECO:0000256" key="5">
    <source>
        <dbReference type="ARBA" id="ARBA00022741"/>
    </source>
</evidence>
<evidence type="ECO:0000256" key="4">
    <source>
        <dbReference type="ARBA" id="ARBA00022723"/>
    </source>
</evidence>
<keyword evidence="5 10" id="KW-0547">Nucleotide-binding</keyword>
<evidence type="ECO:0000259" key="11">
    <source>
        <dbReference type="PROSITE" id="PS51706"/>
    </source>
</evidence>
<evidence type="ECO:0000256" key="1">
    <source>
        <dbReference type="ARBA" id="ARBA00001946"/>
    </source>
</evidence>
<dbReference type="NCBIfam" id="TIGR03598">
    <property type="entry name" value="GTPase_YsxC"/>
    <property type="match status" value="1"/>
</dbReference>
<evidence type="ECO:0000313" key="13">
    <source>
        <dbReference type="Proteomes" id="UP000010809"/>
    </source>
</evidence>
<evidence type="ECO:0000256" key="3">
    <source>
        <dbReference type="ARBA" id="ARBA00022618"/>
    </source>
</evidence>
<evidence type="ECO:0000256" key="7">
    <source>
        <dbReference type="ARBA" id="ARBA00023134"/>
    </source>
</evidence>
<dbReference type="SUPFAM" id="SSF52540">
    <property type="entry name" value="P-loop containing nucleoside triphosphate hydrolases"/>
    <property type="match status" value="1"/>
</dbReference>
<dbReference type="Gene3D" id="3.40.50.300">
    <property type="entry name" value="P-loop containing nucleotide triphosphate hydrolases"/>
    <property type="match status" value="1"/>
</dbReference>
<dbReference type="GO" id="GO:0046872">
    <property type="term" value="F:metal ion binding"/>
    <property type="evidence" value="ECO:0007669"/>
    <property type="project" value="UniProtKB-KW"/>
</dbReference>
<sequence>MRNPFREAEFVLGAGQLDQLPEDTGAEIAFAGRSNAGKSSALNALCERRALARVGRTPGRTQEINVFRLPPTGRRRLVDLPGYGYAKVSARQRAHWDRLIGDYLRERRSLAGLVLIMDIRHPLTPLDETLLHWLAGQPRTLHVVLTKADKVSRSEADRQLQATRRGLEARGLEATLQTFSALKRKGVDDLRGLLLDWLDAADPEGQTTGAHRAPD</sequence>
<dbReference type="PANTHER" id="PTHR11649">
    <property type="entry name" value="MSS1/TRME-RELATED GTP-BINDING PROTEIN"/>
    <property type="match status" value="1"/>
</dbReference>
<evidence type="ECO:0000256" key="10">
    <source>
        <dbReference type="HAMAP-Rule" id="MF_00321"/>
    </source>
</evidence>
<dbReference type="GO" id="GO:0005525">
    <property type="term" value="F:GTP binding"/>
    <property type="evidence" value="ECO:0007669"/>
    <property type="project" value="UniProtKB-UniRule"/>
</dbReference>
<dbReference type="eggNOG" id="COG0218">
    <property type="taxonomic scope" value="Bacteria"/>
</dbReference>
<keyword evidence="6" id="KW-0460">Magnesium</keyword>
<comment type="function">
    <text evidence="10">Necessary for normal cell division and for the maintenance of normal septation.</text>
</comment>
<dbReference type="GO" id="GO:0005829">
    <property type="term" value="C:cytosol"/>
    <property type="evidence" value="ECO:0007669"/>
    <property type="project" value="TreeGrafter"/>
</dbReference>
<evidence type="ECO:0000256" key="9">
    <source>
        <dbReference type="ARBA" id="ARBA00023306"/>
    </source>
</evidence>
<evidence type="ECO:0000256" key="6">
    <source>
        <dbReference type="ARBA" id="ARBA00022842"/>
    </source>
</evidence>
<dbReference type="PATRIC" id="fig|1255043.3.peg.3778"/>
<dbReference type="PANTHER" id="PTHR11649:SF13">
    <property type="entry name" value="ENGB-TYPE G DOMAIN-CONTAINING PROTEIN"/>
    <property type="match status" value="1"/>
</dbReference>
<keyword evidence="3 10" id="KW-0132">Cell division</keyword>
<feature type="domain" description="EngB-type G" evidence="11">
    <location>
        <begin position="24"/>
        <end position="200"/>
    </location>
</feature>
<evidence type="ECO:0000313" key="12">
    <source>
        <dbReference type="EMBL" id="AGA35372.1"/>
    </source>
</evidence>
<dbReference type="AlphaFoldDB" id="L0E2B6"/>
<dbReference type="KEGG" id="tni:TVNIR_3744"/>
<name>L0E2B6_THIND</name>
<dbReference type="HAMAP" id="MF_00321">
    <property type="entry name" value="GTPase_EngB"/>
    <property type="match status" value="1"/>
</dbReference>
<organism evidence="12 13">
    <name type="scientific">Thioalkalivibrio nitratireducens (strain DSM 14787 / UNIQEM 213 / ALEN2)</name>
    <dbReference type="NCBI Taxonomy" id="1255043"/>
    <lineage>
        <taxon>Bacteria</taxon>
        <taxon>Pseudomonadati</taxon>
        <taxon>Pseudomonadota</taxon>
        <taxon>Gammaproteobacteria</taxon>
        <taxon>Chromatiales</taxon>
        <taxon>Ectothiorhodospiraceae</taxon>
        <taxon>Thioalkalivibrio</taxon>
    </lineage>
</organism>
<comment type="similarity">
    <text evidence="2 10">Belongs to the TRAFAC class TrmE-Era-EngA-EngB-Septin-like GTPase superfamily. EngB GTPase family.</text>
</comment>
<dbReference type="InterPro" id="IPR019987">
    <property type="entry name" value="GTP-bd_ribosome_bio_YsxC"/>
</dbReference>
<evidence type="ECO:0000256" key="2">
    <source>
        <dbReference type="ARBA" id="ARBA00009638"/>
    </source>
</evidence>
<gene>
    <name evidence="12" type="primary">engB [H]</name>
    <name evidence="10" type="synonym">engB</name>
    <name evidence="12" type="ordered locus">TVNIR_3744</name>
</gene>
<dbReference type="InterPro" id="IPR027417">
    <property type="entry name" value="P-loop_NTPase"/>
</dbReference>
<keyword evidence="4" id="KW-0479">Metal-binding</keyword>
<dbReference type="InterPro" id="IPR006073">
    <property type="entry name" value="GTP-bd"/>
</dbReference>
<keyword evidence="9 10" id="KW-0131">Cell cycle</keyword>
<dbReference type="HOGENOM" id="CLU_033732_1_0_6"/>
<dbReference type="PROSITE" id="PS51706">
    <property type="entry name" value="G_ENGB"/>
    <property type="match status" value="1"/>
</dbReference>
<reference evidence="12" key="1">
    <citation type="submission" date="2015-12" db="EMBL/GenBank/DDBJ databases">
        <authorList>
            <person name="Tikhonova T.V."/>
            <person name="Pavlov A.R."/>
            <person name="Beletsky A.V."/>
            <person name="Mardanov A.V."/>
            <person name="Sorokin D.Y."/>
            <person name="Ravin N.V."/>
            <person name="Popov V.O."/>
        </authorList>
    </citation>
    <scope>NUCLEOTIDE SEQUENCE</scope>
    <source>
        <strain evidence="12">DSM 14787</strain>
    </source>
</reference>
<proteinExistence type="inferred from homology"/>
<keyword evidence="8 10" id="KW-0717">Septation</keyword>
<protein>
    <recommendedName>
        <fullName evidence="10">Probable GTP-binding protein EngB</fullName>
    </recommendedName>
</protein>
<accession>L0E2B6</accession>
<keyword evidence="7 10" id="KW-0342">GTP-binding</keyword>
<dbReference type="OrthoDB" id="9804921at2"/>
<dbReference type="InterPro" id="IPR030393">
    <property type="entry name" value="G_ENGB_dom"/>
</dbReference>
<dbReference type="FunFam" id="3.40.50.300:FF:000098">
    <property type="entry name" value="Probable GTP-binding protein EngB"/>
    <property type="match status" value="1"/>
</dbReference>
<dbReference type="Proteomes" id="UP000010809">
    <property type="component" value="Chromosome"/>
</dbReference>
<comment type="cofactor">
    <cofactor evidence="1">
        <name>Mg(2+)</name>
        <dbReference type="ChEBI" id="CHEBI:18420"/>
    </cofactor>
</comment>
<dbReference type="GO" id="GO:0000917">
    <property type="term" value="P:division septum assembly"/>
    <property type="evidence" value="ECO:0007669"/>
    <property type="project" value="UniProtKB-KW"/>
</dbReference>